<keyword evidence="2" id="KW-1185">Reference proteome</keyword>
<dbReference type="EMBL" id="ML975428">
    <property type="protein sequence ID" value="KAF1829711.1"/>
    <property type="molecule type" value="Genomic_DNA"/>
</dbReference>
<dbReference type="PROSITE" id="PS51257">
    <property type="entry name" value="PROKAR_LIPOPROTEIN"/>
    <property type="match status" value="1"/>
</dbReference>
<name>A0A6A5JZH9_9PLEO</name>
<accession>A0A6A5JZH9</accession>
<proteinExistence type="predicted"/>
<gene>
    <name evidence="1" type="ORF">BDW02DRAFT_136118</name>
</gene>
<dbReference type="Proteomes" id="UP000800040">
    <property type="component" value="Unassembled WGS sequence"/>
</dbReference>
<sequence length="77" mass="8292">MSRMTVGCEDAHRHCMGRLKGNVQGPSLLLWSGCDPCPGGVGPGDTAWQGRPEVAYHLWGSWNVTGRVDTGEGEPNR</sequence>
<organism evidence="1 2">
    <name type="scientific">Decorospora gaudefroyi</name>
    <dbReference type="NCBI Taxonomy" id="184978"/>
    <lineage>
        <taxon>Eukaryota</taxon>
        <taxon>Fungi</taxon>
        <taxon>Dikarya</taxon>
        <taxon>Ascomycota</taxon>
        <taxon>Pezizomycotina</taxon>
        <taxon>Dothideomycetes</taxon>
        <taxon>Pleosporomycetidae</taxon>
        <taxon>Pleosporales</taxon>
        <taxon>Pleosporineae</taxon>
        <taxon>Pleosporaceae</taxon>
        <taxon>Decorospora</taxon>
    </lineage>
</organism>
<evidence type="ECO:0000313" key="1">
    <source>
        <dbReference type="EMBL" id="KAF1829711.1"/>
    </source>
</evidence>
<evidence type="ECO:0000313" key="2">
    <source>
        <dbReference type="Proteomes" id="UP000800040"/>
    </source>
</evidence>
<reference evidence="1" key="1">
    <citation type="submission" date="2020-01" db="EMBL/GenBank/DDBJ databases">
        <authorList>
            <consortium name="DOE Joint Genome Institute"/>
            <person name="Haridas S."/>
            <person name="Albert R."/>
            <person name="Binder M."/>
            <person name="Bloem J."/>
            <person name="Labutti K."/>
            <person name="Salamov A."/>
            <person name="Andreopoulos B."/>
            <person name="Baker S.E."/>
            <person name="Barry K."/>
            <person name="Bills G."/>
            <person name="Bluhm B.H."/>
            <person name="Cannon C."/>
            <person name="Castanera R."/>
            <person name="Culley D.E."/>
            <person name="Daum C."/>
            <person name="Ezra D."/>
            <person name="Gonzalez J.B."/>
            <person name="Henrissat B."/>
            <person name="Kuo A."/>
            <person name="Liang C."/>
            <person name="Lipzen A."/>
            <person name="Lutzoni F."/>
            <person name="Magnuson J."/>
            <person name="Mondo S."/>
            <person name="Nolan M."/>
            <person name="Ohm R."/>
            <person name="Pangilinan J."/>
            <person name="Park H.-J."/>
            <person name="Ramirez L."/>
            <person name="Alfaro M."/>
            <person name="Sun H."/>
            <person name="Tritt A."/>
            <person name="Yoshinaga Y."/>
            <person name="Zwiers L.-H."/>
            <person name="Turgeon B.G."/>
            <person name="Goodwin S.B."/>
            <person name="Spatafora J.W."/>
            <person name="Crous P.W."/>
            <person name="Grigoriev I.V."/>
        </authorList>
    </citation>
    <scope>NUCLEOTIDE SEQUENCE</scope>
    <source>
        <strain evidence="1">P77</strain>
    </source>
</reference>
<dbReference type="AlphaFoldDB" id="A0A6A5JZH9"/>
<protein>
    <submittedName>
        <fullName evidence="1">Uncharacterized protein</fullName>
    </submittedName>
</protein>